<dbReference type="Gene3D" id="3.30.50.10">
    <property type="entry name" value="Erythroid Transcription Factor GATA-1, subunit A"/>
    <property type="match status" value="2"/>
</dbReference>
<comment type="caution">
    <text evidence="10">The sequence shown here is derived from an EMBL/GenBank/DDBJ whole genome shotgun (WGS) entry which is preliminary data.</text>
</comment>
<feature type="compositionally biased region" description="Low complexity" evidence="8">
    <location>
        <begin position="509"/>
        <end position="525"/>
    </location>
</feature>
<keyword evidence="7" id="KW-0175">Coiled coil</keyword>
<dbReference type="EMBL" id="JBBXMP010000080">
    <property type="protein sequence ID" value="KAL0063515.1"/>
    <property type="molecule type" value="Genomic_DNA"/>
</dbReference>
<keyword evidence="2" id="KW-0479">Metal-binding</keyword>
<dbReference type="PANTHER" id="PTHR10071">
    <property type="entry name" value="TRANSCRIPTION FACTOR GATA FAMILY MEMBER"/>
    <property type="match status" value="1"/>
</dbReference>
<protein>
    <submittedName>
        <fullName evidence="10">GATA type transcriptional activator</fullName>
    </submittedName>
</protein>
<feature type="compositionally biased region" description="Gly residues" evidence="8">
    <location>
        <begin position="305"/>
        <end position="315"/>
    </location>
</feature>
<evidence type="ECO:0000259" key="9">
    <source>
        <dbReference type="PROSITE" id="PS50114"/>
    </source>
</evidence>
<feature type="compositionally biased region" description="Basic and acidic residues" evidence="8">
    <location>
        <begin position="533"/>
        <end position="551"/>
    </location>
</feature>
<dbReference type="Proteomes" id="UP001437256">
    <property type="component" value="Unassembled WGS sequence"/>
</dbReference>
<dbReference type="CDD" id="cd00202">
    <property type="entry name" value="ZnF_GATA"/>
    <property type="match status" value="2"/>
</dbReference>
<feature type="compositionally biased region" description="Polar residues" evidence="8">
    <location>
        <begin position="179"/>
        <end position="189"/>
    </location>
</feature>
<feature type="region of interest" description="Disordered" evidence="8">
    <location>
        <begin position="1"/>
        <end position="39"/>
    </location>
</feature>
<feature type="domain" description="GATA-type" evidence="9">
    <location>
        <begin position="36"/>
        <end position="83"/>
    </location>
</feature>
<dbReference type="SMART" id="SM00401">
    <property type="entry name" value="ZnF_GATA"/>
    <property type="match status" value="2"/>
</dbReference>
<comment type="subcellular location">
    <subcellularLocation>
        <location evidence="1">Nucleus</location>
    </subcellularLocation>
</comment>
<dbReference type="PRINTS" id="PR00619">
    <property type="entry name" value="GATAZNFINGER"/>
</dbReference>
<evidence type="ECO:0000256" key="5">
    <source>
        <dbReference type="ARBA" id="ARBA00023242"/>
    </source>
</evidence>
<dbReference type="PANTHER" id="PTHR10071:SF281">
    <property type="entry name" value="BOX A-BINDING FACTOR-RELATED"/>
    <property type="match status" value="1"/>
</dbReference>
<keyword evidence="11" id="KW-1185">Reference proteome</keyword>
<evidence type="ECO:0000256" key="2">
    <source>
        <dbReference type="ARBA" id="ARBA00022723"/>
    </source>
</evidence>
<evidence type="ECO:0000313" key="11">
    <source>
        <dbReference type="Proteomes" id="UP001437256"/>
    </source>
</evidence>
<dbReference type="PROSITE" id="PS50114">
    <property type="entry name" value="GATA_ZN_FINGER_2"/>
    <property type="match status" value="2"/>
</dbReference>
<feature type="region of interest" description="Disordered" evidence="8">
    <location>
        <begin position="66"/>
        <end position="133"/>
    </location>
</feature>
<feature type="compositionally biased region" description="Polar residues" evidence="8">
    <location>
        <begin position="357"/>
        <end position="372"/>
    </location>
</feature>
<gene>
    <name evidence="10" type="primary">SFU1</name>
    <name evidence="10" type="ORF">AAF712_009612</name>
</gene>
<organism evidence="10 11">
    <name type="scientific">Marasmius tenuissimus</name>
    <dbReference type="NCBI Taxonomy" id="585030"/>
    <lineage>
        <taxon>Eukaryota</taxon>
        <taxon>Fungi</taxon>
        <taxon>Dikarya</taxon>
        <taxon>Basidiomycota</taxon>
        <taxon>Agaricomycotina</taxon>
        <taxon>Agaricomycetes</taxon>
        <taxon>Agaricomycetidae</taxon>
        <taxon>Agaricales</taxon>
        <taxon>Marasmiineae</taxon>
        <taxon>Marasmiaceae</taxon>
        <taxon>Marasmius</taxon>
    </lineage>
</organism>
<dbReference type="PROSITE" id="PS00344">
    <property type="entry name" value="GATA_ZN_FINGER_1"/>
    <property type="match status" value="2"/>
</dbReference>
<feature type="compositionally biased region" description="Low complexity" evidence="8">
    <location>
        <begin position="115"/>
        <end position="127"/>
    </location>
</feature>
<sequence>MPSEFFLDPQLSDKPSSEPPADPNQVSKSSPGRQPCQNCHTLETPLWRRDPDGNPLCNACGLYQKAGKGRRPAALQVTTTNQNSPSDKMGPRRASKSPPAQVTGSSPEMPHKKSTTTSNTTPANAPHIGGGTCPGDGRCDGTATARMEAAQAQNEALLAAAVAATGNAGSTGIGAITGHTGQQQSSSKAPNPGEPGTSEHDGRASPDANGGGAVSSRKPRGAVGALNCANCGTSTTPLWRRDDVGNNICNACGLYFKLHGTHRPNSMKKSVIKRRKRVPAAAGSGAAIPMRMTDPAAAETLVSLGRGGIGGAGGAGEEEDDLESDQPRKKRQRKSGKPGEEDAAMYDDRRQWEAGRQSPTHQRPYSRNSSFNTGVLPGINSMDIGASGSVMFVPAGPGVPTAYMRANSSAPSRTHSPSAATQAGIMLPPPHGMGPGSGNIFPAGDMSALLALAGGMVIPSLADMERQYAEMSEERKRMEEVLERTDRMMVTLKRGIDQMRVRGSPSPQPSSQSPTSSAAPQQQASVPLARPSSTEKDKRENVWPTEPESRS</sequence>
<evidence type="ECO:0000256" key="7">
    <source>
        <dbReference type="SAM" id="Coils"/>
    </source>
</evidence>
<feature type="region of interest" description="Disordered" evidence="8">
    <location>
        <begin position="173"/>
        <end position="219"/>
    </location>
</feature>
<feature type="domain" description="GATA-type" evidence="9">
    <location>
        <begin position="222"/>
        <end position="275"/>
    </location>
</feature>
<keyword evidence="3 6" id="KW-0863">Zinc-finger</keyword>
<feature type="compositionally biased region" description="Polar residues" evidence="8">
    <location>
        <begin position="76"/>
        <end position="86"/>
    </location>
</feature>
<feature type="region of interest" description="Disordered" evidence="8">
    <location>
        <begin position="495"/>
        <end position="551"/>
    </location>
</feature>
<proteinExistence type="predicted"/>
<dbReference type="SUPFAM" id="SSF57716">
    <property type="entry name" value="Glucocorticoid receptor-like (DNA-binding domain)"/>
    <property type="match status" value="2"/>
</dbReference>
<reference evidence="10 11" key="1">
    <citation type="submission" date="2024-05" db="EMBL/GenBank/DDBJ databases">
        <title>A draft genome resource for the thread blight pathogen Marasmius tenuissimus strain MS-2.</title>
        <authorList>
            <person name="Yulfo-Soto G.E."/>
            <person name="Baruah I.K."/>
            <person name="Amoako-Attah I."/>
            <person name="Bukari Y."/>
            <person name="Meinhardt L.W."/>
            <person name="Bailey B.A."/>
            <person name="Cohen S.P."/>
        </authorList>
    </citation>
    <scope>NUCLEOTIDE SEQUENCE [LARGE SCALE GENOMIC DNA]</scope>
    <source>
        <strain evidence="10 11">MS-2</strain>
    </source>
</reference>
<evidence type="ECO:0000256" key="1">
    <source>
        <dbReference type="ARBA" id="ARBA00004123"/>
    </source>
</evidence>
<feature type="region of interest" description="Disordered" evidence="8">
    <location>
        <begin position="304"/>
        <end position="372"/>
    </location>
</feature>
<evidence type="ECO:0000313" key="10">
    <source>
        <dbReference type="EMBL" id="KAL0063515.1"/>
    </source>
</evidence>
<accession>A0ABR2ZQJ5</accession>
<feature type="coiled-coil region" evidence="7">
    <location>
        <begin position="461"/>
        <end position="488"/>
    </location>
</feature>
<dbReference type="Pfam" id="PF00320">
    <property type="entry name" value="GATA"/>
    <property type="match status" value="2"/>
</dbReference>
<evidence type="ECO:0000256" key="3">
    <source>
        <dbReference type="ARBA" id="ARBA00022771"/>
    </source>
</evidence>
<feature type="compositionally biased region" description="Polar residues" evidence="8">
    <location>
        <begin position="24"/>
        <end position="39"/>
    </location>
</feature>
<keyword evidence="4" id="KW-0862">Zinc</keyword>
<evidence type="ECO:0000256" key="6">
    <source>
        <dbReference type="PROSITE-ProRule" id="PRU00094"/>
    </source>
</evidence>
<dbReference type="InterPro" id="IPR039355">
    <property type="entry name" value="Transcription_factor_GATA"/>
</dbReference>
<keyword evidence="5" id="KW-0539">Nucleus</keyword>
<dbReference type="InterPro" id="IPR000679">
    <property type="entry name" value="Znf_GATA"/>
</dbReference>
<evidence type="ECO:0000256" key="4">
    <source>
        <dbReference type="ARBA" id="ARBA00022833"/>
    </source>
</evidence>
<evidence type="ECO:0000256" key="8">
    <source>
        <dbReference type="SAM" id="MobiDB-lite"/>
    </source>
</evidence>
<dbReference type="InterPro" id="IPR013088">
    <property type="entry name" value="Znf_NHR/GATA"/>
</dbReference>
<name>A0ABR2ZQJ5_9AGAR</name>